<organism evidence="1 2">
    <name type="scientific">Panagrolaimus sp. ES5</name>
    <dbReference type="NCBI Taxonomy" id="591445"/>
    <lineage>
        <taxon>Eukaryota</taxon>
        <taxon>Metazoa</taxon>
        <taxon>Ecdysozoa</taxon>
        <taxon>Nematoda</taxon>
        <taxon>Chromadorea</taxon>
        <taxon>Rhabditida</taxon>
        <taxon>Tylenchina</taxon>
        <taxon>Panagrolaimomorpha</taxon>
        <taxon>Panagrolaimoidea</taxon>
        <taxon>Panagrolaimidae</taxon>
        <taxon>Panagrolaimus</taxon>
    </lineage>
</organism>
<dbReference type="Proteomes" id="UP000887579">
    <property type="component" value="Unplaced"/>
</dbReference>
<accession>A0AC34G1V9</accession>
<reference evidence="2" key="1">
    <citation type="submission" date="2022-11" db="UniProtKB">
        <authorList>
            <consortium name="WormBaseParasite"/>
        </authorList>
    </citation>
    <scope>IDENTIFICATION</scope>
</reference>
<dbReference type="WBParaSite" id="ES5_v2.g23557.t1">
    <property type="protein sequence ID" value="ES5_v2.g23557.t1"/>
    <property type="gene ID" value="ES5_v2.g23557"/>
</dbReference>
<evidence type="ECO:0000313" key="2">
    <source>
        <dbReference type="WBParaSite" id="ES5_v2.g23557.t1"/>
    </source>
</evidence>
<evidence type="ECO:0000313" key="1">
    <source>
        <dbReference type="Proteomes" id="UP000887579"/>
    </source>
</evidence>
<sequence>MATEEIPISLSSNNESNISIASETVNSDLRKIASAEAAIEDVDEILATNSSMFNSISDGLPNENAYKIYQTYLKANDLTEDDFSLLPDNTHASHMLKENIVQWIENGEGVVHQKAKWEVTSRNSLSTLESLSLNSGKDDYGIREHGHLDGYSDEETIKDVASLASVDESDSESDFSDAPIIHKPHSSGPRESIEETMNFKAI</sequence>
<name>A0AC34G1V9_9BILA</name>
<proteinExistence type="predicted"/>
<protein>
    <submittedName>
        <fullName evidence="2">Uncharacterized protein</fullName>
    </submittedName>
</protein>